<dbReference type="SUPFAM" id="SSF56112">
    <property type="entry name" value="Protein kinase-like (PK-like)"/>
    <property type="match status" value="1"/>
</dbReference>
<dbReference type="Proteomes" id="UP001141259">
    <property type="component" value="Unassembled WGS sequence"/>
</dbReference>
<dbReference type="RefSeq" id="WP_259621536.1">
    <property type="nucleotide sequence ID" value="NZ_JANYMP010000002.1"/>
</dbReference>
<protein>
    <submittedName>
        <fullName evidence="2">Aminoglycoside phosphotransferase family protein</fullName>
    </submittedName>
</protein>
<feature type="domain" description="Aminoglycoside phosphotransferase" evidence="1">
    <location>
        <begin position="58"/>
        <end position="232"/>
    </location>
</feature>
<dbReference type="EMBL" id="JANYMP010000002">
    <property type="protein sequence ID" value="MCS7476015.1"/>
    <property type="molecule type" value="Genomic_DNA"/>
</dbReference>
<sequence length="282" mass="30746">MDELTRRGVRAAVAAAGSLGLRATDPVVLRDVSNLLVHLRPAPVVARVATSTALARVDVVEHFRRAVDVTTYLADRGVPVVGPPADVPAGPFTQDGMVVSFATWVPHDPTRVPTDFAVRLAELHTELRSYPGPLPTRGPLADIDAARAGWTRSPAELASFTAVRDALVAHWPADDVQPLHGDAHPGNLLMTARGPLWNDFEDTWRGPVTWDLACLALTGRLDGMHAASTYLHPRGDLAFPLRLRRLHAAGWLTVLERRFPEYRDAADDQLEAALVPPVDRRH</sequence>
<proteinExistence type="predicted"/>
<gene>
    <name evidence="2" type="ORF">NZH93_04040</name>
</gene>
<dbReference type="AlphaFoldDB" id="A0A9X2VG66"/>
<comment type="caution">
    <text evidence="2">The sequence shown here is derived from an EMBL/GenBank/DDBJ whole genome shotgun (WGS) entry which is preliminary data.</text>
</comment>
<evidence type="ECO:0000313" key="2">
    <source>
        <dbReference type="EMBL" id="MCS7476015.1"/>
    </source>
</evidence>
<evidence type="ECO:0000259" key="1">
    <source>
        <dbReference type="Pfam" id="PF01636"/>
    </source>
</evidence>
<evidence type="ECO:0000313" key="3">
    <source>
        <dbReference type="Proteomes" id="UP001141259"/>
    </source>
</evidence>
<dbReference type="InterPro" id="IPR011009">
    <property type="entry name" value="Kinase-like_dom_sf"/>
</dbReference>
<reference evidence="2" key="1">
    <citation type="submission" date="2022-08" db="EMBL/GenBank/DDBJ databases">
        <authorList>
            <person name="Tistechok S."/>
            <person name="Samborskyy M."/>
            <person name="Roman I."/>
        </authorList>
    </citation>
    <scope>NUCLEOTIDE SEQUENCE</scope>
    <source>
        <strain evidence="2">DSM 103496</strain>
    </source>
</reference>
<dbReference type="Gene3D" id="3.90.1200.10">
    <property type="match status" value="1"/>
</dbReference>
<name>A0A9X2VG66_9PSEU</name>
<dbReference type="InterPro" id="IPR002575">
    <property type="entry name" value="Aminoglycoside_PTrfase"/>
</dbReference>
<accession>A0A9X2VG66</accession>
<keyword evidence="3" id="KW-1185">Reference proteome</keyword>
<dbReference type="Pfam" id="PF01636">
    <property type="entry name" value="APH"/>
    <property type="match status" value="1"/>
</dbReference>
<organism evidence="2 3">
    <name type="scientific">Umezawaea endophytica</name>
    <dbReference type="NCBI Taxonomy" id="1654476"/>
    <lineage>
        <taxon>Bacteria</taxon>
        <taxon>Bacillati</taxon>
        <taxon>Actinomycetota</taxon>
        <taxon>Actinomycetes</taxon>
        <taxon>Pseudonocardiales</taxon>
        <taxon>Pseudonocardiaceae</taxon>
        <taxon>Umezawaea</taxon>
    </lineage>
</organism>